<name>A0A091DYA2_FUKDA</name>
<evidence type="ECO:0000313" key="1">
    <source>
        <dbReference type="EMBL" id="KFO35240.1"/>
    </source>
</evidence>
<evidence type="ECO:0000313" key="2">
    <source>
        <dbReference type="Proteomes" id="UP000028990"/>
    </source>
</evidence>
<reference evidence="1 2" key="1">
    <citation type="submission" date="2013-11" db="EMBL/GenBank/DDBJ databases">
        <title>The Damaraland mole rat (Fukomys damarensis) genome and evolution of African mole rats.</title>
        <authorList>
            <person name="Gladyshev V.N."/>
            <person name="Fang X."/>
        </authorList>
    </citation>
    <scope>NUCLEOTIDE SEQUENCE [LARGE SCALE GENOMIC DNA]</scope>
    <source>
        <tissue evidence="1">Liver</tissue>
    </source>
</reference>
<keyword evidence="2" id="KW-1185">Reference proteome</keyword>
<organism evidence="1 2">
    <name type="scientific">Fukomys damarensis</name>
    <name type="common">Damaraland mole rat</name>
    <name type="synonym">Cryptomys damarensis</name>
    <dbReference type="NCBI Taxonomy" id="885580"/>
    <lineage>
        <taxon>Eukaryota</taxon>
        <taxon>Metazoa</taxon>
        <taxon>Chordata</taxon>
        <taxon>Craniata</taxon>
        <taxon>Vertebrata</taxon>
        <taxon>Euteleostomi</taxon>
        <taxon>Mammalia</taxon>
        <taxon>Eutheria</taxon>
        <taxon>Euarchontoglires</taxon>
        <taxon>Glires</taxon>
        <taxon>Rodentia</taxon>
        <taxon>Hystricomorpha</taxon>
        <taxon>Bathyergidae</taxon>
        <taxon>Fukomys</taxon>
    </lineage>
</organism>
<gene>
    <name evidence="1" type="ORF">H920_03375</name>
</gene>
<dbReference type="AlphaFoldDB" id="A0A091DYA2"/>
<dbReference type="Proteomes" id="UP000028990">
    <property type="component" value="Unassembled WGS sequence"/>
</dbReference>
<sequence length="121" mass="13663">MLERVKEITRDNINALVSQERKAPEKKEEQISCSWERLEVFMRKKKKKNSSPDPIRPEAATMEAQFRSLGRAFKAALGVNFFLGWPEGCAPFLGLCPGAAARIRQRGLGKRSFLANLTELV</sequence>
<protein>
    <submittedName>
        <fullName evidence="1">Uncharacterized protein</fullName>
    </submittedName>
</protein>
<accession>A0A091DYA2</accession>
<proteinExistence type="predicted"/>
<dbReference type="EMBL" id="KN121850">
    <property type="protein sequence ID" value="KFO35240.1"/>
    <property type="molecule type" value="Genomic_DNA"/>
</dbReference>